<dbReference type="AlphaFoldDB" id="A0A915ZC33"/>
<dbReference type="GO" id="GO:0005634">
    <property type="term" value="C:nucleus"/>
    <property type="evidence" value="ECO:0007669"/>
    <property type="project" value="TreeGrafter"/>
</dbReference>
<dbReference type="InterPro" id="IPR001487">
    <property type="entry name" value="Bromodomain"/>
</dbReference>
<dbReference type="Proteomes" id="UP000684084">
    <property type="component" value="Unassembled WGS sequence"/>
</dbReference>
<dbReference type="GO" id="GO:0000785">
    <property type="term" value="C:chromatin"/>
    <property type="evidence" value="ECO:0007669"/>
    <property type="project" value="TreeGrafter"/>
</dbReference>
<evidence type="ECO:0000259" key="2">
    <source>
        <dbReference type="PROSITE" id="PS50014"/>
    </source>
</evidence>
<protein>
    <recommendedName>
        <fullName evidence="2">Bromo domain-containing protein</fullName>
    </recommendedName>
</protein>
<keyword evidence="1" id="KW-0103">Bromodomain</keyword>
<comment type="caution">
    <text evidence="3">The sequence shown here is derived from an EMBL/GenBank/DDBJ whole genome shotgun (WGS) entry which is preliminary data.</text>
</comment>
<dbReference type="OrthoDB" id="784962at2759"/>
<evidence type="ECO:0000313" key="3">
    <source>
        <dbReference type="EMBL" id="CAB5369182.1"/>
    </source>
</evidence>
<dbReference type="VEuPathDB" id="FungiDB:RhiirFUN_013830"/>
<dbReference type="PANTHER" id="PTHR22880:SF225">
    <property type="entry name" value="BROMODOMAIN-CONTAINING PROTEIN BET-1-RELATED"/>
    <property type="match status" value="1"/>
</dbReference>
<dbReference type="GO" id="GO:0006355">
    <property type="term" value="P:regulation of DNA-templated transcription"/>
    <property type="evidence" value="ECO:0007669"/>
    <property type="project" value="TreeGrafter"/>
</dbReference>
<evidence type="ECO:0000256" key="1">
    <source>
        <dbReference type="PROSITE-ProRule" id="PRU00035"/>
    </source>
</evidence>
<dbReference type="SMART" id="SM00297">
    <property type="entry name" value="BROMO"/>
    <property type="match status" value="1"/>
</dbReference>
<accession>A0A915ZC33</accession>
<name>A0A915ZC33_9GLOM</name>
<sequence>MSISEGYSGQDALISYITKNKIISYCRFLKSHRNIIVTSIISSSSTFSDNWNNLDNLWAGRFLCEGKNFPDLKDKIATERLRYAKTLQIFWNGIIKEYKKEKKNLVTALASHSENVIETPTNDHSISVKDDYCKTTKKNASHSENVIETPTNDHSISVKDDYYKITKKNINIIDFCCDILQELDGKSNIHPFYKYDEKETAIKNPMDLFTINSKLENNQYTSIKEFEKDIRLIFRNCYTYNNIESDIYYLGEELESVFNKIWTKKIISYAEQKEKLKRVRDISDANLSSEPVTKQIRILEQNKDKLVYNQVVNNAFLIASAYESLVAGNLLPFIEILKTFLSARSKMSLSSANEPVLQAIVESLLPLEYSIPELSLVMDGTKLKGFGRFGYSDIFVLKGIGDNYVSLELKYISLVNLIKNQKDKFNTNVLEKLDKIIEKEDEKVLLERSYTYWSKEYNETKQTTIGEILDSGVNQLKSYMNIISKGKTSDYFSSGIFDKRIKIIKSNPNKLSGFVILVIGFHRILWRSVEEKVSNYSYNKV</sequence>
<dbReference type="PANTHER" id="PTHR22880">
    <property type="entry name" value="FALZ-RELATED BROMODOMAIN-CONTAINING PROTEINS"/>
    <property type="match status" value="1"/>
</dbReference>
<gene>
    <name evidence="3" type="ORF">CHRIB12_LOCUS12070</name>
</gene>
<dbReference type="EMBL" id="CAGKOT010000026">
    <property type="protein sequence ID" value="CAB5369182.1"/>
    <property type="molecule type" value="Genomic_DNA"/>
</dbReference>
<dbReference type="PROSITE" id="PS50014">
    <property type="entry name" value="BROMODOMAIN_2"/>
    <property type="match status" value="1"/>
</dbReference>
<feature type="domain" description="Bromo" evidence="2">
    <location>
        <begin position="202"/>
        <end position="248"/>
    </location>
</feature>
<dbReference type="Pfam" id="PF00439">
    <property type="entry name" value="Bromodomain"/>
    <property type="match status" value="1"/>
</dbReference>
<reference evidence="3" key="1">
    <citation type="submission" date="2020-05" db="EMBL/GenBank/DDBJ databases">
        <authorList>
            <person name="Rincon C."/>
            <person name="Sanders R I."/>
            <person name="Robbins C."/>
            <person name="Chaturvedi A."/>
        </authorList>
    </citation>
    <scope>NUCLEOTIDE SEQUENCE</scope>
    <source>
        <strain evidence="3">CHB12</strain>
    </source>
</reference>
<organism evidence="3 4">
    <name type="scientific">Rhizophagus irregularis</name>
    <dbReference type="NCBI Taxonomy" id="588596"/>
    <lineage>
        <taxon>Eukaryota</taxon>
        <taxon>Fungi</taxon>
        <taxon>Fungi incertae sedis</taxon>
        <taxon>Mucoromycota</taxon>
        <taxon>Glomeromycotina</taxon>
        <taxon>Glomeromycetes</taxon>
        <taxon>Glomerales</taxon>
        <taxon>Glomeraceae</taxon>
        <taxon>Rhizophagus</taxon>
    </lineage>
</organism>
<dbReference type="InterPro" id="IPR050935">
    <property type="entry name" value="Bromo_chromatin_reader"/>
</dbReference>
<evidence type="ECO:0000313" key="4">
    <source>
        <dbReference type="Proteomes" id="UP000684084"/>
    </source>
</evidence>
<proteinExistence type="predicted"/>
<dbReference type="GO" id="GO:0006338">
    <property type="term" value="P:chromatin remodeling"/>
    <property type="evidence" value="ECO:0007669"/>
    <property type="project" value="TreeGrafter"/>
</dbReference>